<dbReference type="InterPro" id="IPR044148">
    <property type="entry name" value="ALDH_GabD1-like"/>
</dbReference>
<comment type="similarity">
    <text evidence="1">Belongs to the aldehyde dehydrogenase family.</text>
</comment>
<dbReference type="Gene3D" id="3.40.605.10">
    <property type="entry name" value="Aldehyde Dehydrogenase, Chain A, domain 1"/>
    <property type="match status" value="1"/>
</dbReference>
<keyword evidence="3" id="KW-0560">Oxidoreductase</keyword>
<keyword evidence="6" id="KW-1185">Reference proteome</keyword>
<dbReference type="InterPro" id="IPR015590">
    <property type="entry name" value="Aldehyde_DH_dom"/>
</dbReference>
<evidence type="ECO:0000259" key="4">
    <source>
        <dbReference type="Pfam" id="PF00171"/>
    </source>
</evidence>
<dbReference type="EMBL" id="JAFDVD010000008">
    <property type="protein sequence ID" value="MBM6400428.1"/>
    <property type="molecule type" value="Genomic_DNA"/>
</dbReference>
<dbReference type="SUPFAM" id="SSF53720">
    <property type="entry name" value="ALDH-like"/>
    <property type="match status" value="1"/>
</dbReference>
<comment type="caution">
    <text evidence="5">The sequence shown here is derived from an EMBL/GenBank/DDBJ whole genome shotgun (WGS) entry which is preliminary data.</text>
</comment>
<dbReference type="Pfam" id="PF00171">
    <property type="entry name" value="Aldedh"/>
    <property type="match status" value="1"/>
</dbReference>
<gene>
    <name evidence="5" type="ORF">JQN70_08535</name>
</gene>
<evidence type="ECO:0000256" key="2">
    <source>
        <dbReference type="ARBA" id="ARBA00022857"/>
    </source>
</evidence>
<accession>A0ABS2CKL3</accession>
<evidence type="ECO:0000313" key="6">
    <source>
        <dbReference type="Proteomes" id="UP001430172"/>
    </source>
</evidence>
<evidence type="ECO:0000256" key="1">
    <source>
        <dbReference type="ARBA" id="ARBA00009986"/>
    </source>
</evidence>
<sequence>MSAYRVVDPATNEQVAEYPTATDAEVEAVLARAHAAHRTWRATLLAERAAVVRRAGELFAERRETLAAAVTREMGKRTREALGELGLVADICAYYAEDGPAMLADEVFTPRHGGRATLRHEPIGVLLGVMPWNFPHYQAVRLAAPNLLAGNTVLVKPAPQCPGSALAAAEVWRDAGLPEGAYEVLLATDDQVAAAVADPRVAGVSVTGSERAGSAVAAEAGRHLKKVVLELGGSDPFIVLDDADLERTVKHAVNARMQNCGQACNAGKRFLVVDAVHDAFLERFAAALAALSPGDPADPATTLAPLSSEAAAERLVEQVRDALDHGATAVVGGAERPDRPGAWVTPTVLTGVTEGMRAFDEELFGPVAVVHRVADADEAVAVANASPFGLGGAVFGSDPDATADVAARLETGMVWVNAMQGSMADLPFGGTKRSGTGRELGTLGIREFVNTKLVHEPGAR</sequence>
<keyword evidence="2" id="KW-0521">NADP</keyword>
<name>A0ABS2CKL3_9MICO</name>
<proteinExistence type="inferred from homology"/>
<reference evidence="5" key="1">
    <citation type="submission" date="2021-02" db="EMBL/GenBank/DDBJ databases">
        <title>Phycicoccus sp. MQZ13P-5T, whole genome shotgun sequence.</title>
        <authorList>
            <person name="Tuo L."/>
        </authorList>
    </citation>
    <scope>NUCLEOTIDE SEQUENCE</scope>
    <source>
        <strain evidence="5">MQZ13P-5</strain>
    </source>
</reference>
<dbReference type="Gene3D" id="3.40.309.10">
    <property type="entry name" value="Aldehyde Dehydrogenase, Chain A, domain 2"/>
    <property type="match status" value="1"/>
</dbReference>
<organism evidence="5 6">
    <name type="scientific">Phycicoccus sonneratiae</name>
    <dbReference type="NCBI Taxonomy" id="2807628"/>
    <lineage>
        <taxon>Bacteria</taxon>
        <taxon>Bacillati</taxon>
        <taxon>Actinomycetota</taxon>
        <taxon>Actinomycetes</taxon>
        <taxon>Micrococcales</taxon>
        <taxon>Intrasporangiaceae</taxon>
        <taxon>Phycicoccus</taxon>
    </lineage>
</organism>
<feature type="domain" description="Aldehyde dehydrogenase" evidence="4">
    <location>
        <begin position="4"/>
        <end position="454"/>
    </location>
</feature>
<dbReference type="InterPro" id="IPR016162">
    <property type="entry name" value="Ald_DH_N"/>
</dbReference>
<dbReference type="InterPro" id="IPR016163">
    <property type="entry name" value="Ald_DH_C"/>
</dbReference>
<dbReference type="PANTHER" id="PTHR43217">
    <property type="entry name" value="SUCCINATE SEMIALDEHYDE DEHYDROGENASE [NAD(P)+] SAD"/>
    <property type="match status" value="1"/>
</dbReference>
<dbReference type="InterPro" id="IPR047110">
    <property type="entry name" value="GABD/Sad-like"/>
</dbReference>
<dbReference type="Proteomes" id="UP001430172">
    <property type="component" value="Unassembled WGS sequence"/>
</dbReference>
<dbReference type="PANTHER" id="PTHR43217:SF2">
    <property type="entry name" value="SUCCINATE-SEMIALDEHYDE DEHYDROGENASE [NADP(+)]"/>
    <property type="match status" value="1"/>
</dbReference>
<dbReference type="CDD" id="cd07100">
    <property type="entry name" value="ALDH_SSADH1_GabD1"/>
    <property type="match status" value="1"/>
</dbReference>
<evidence type="ECO:0000256" key="3">
    <source>
        <dbReference type="ARBA" id="ARBA00023002"/>
    </source>
</evidence>
<evidence type="ECO:0000313" key="5">
    <source>
        <dbReference type="EMBL" id="MBM6400428.1"/>
    </source>
</evidence>
<dbReference type="InterPro" id="IPR016161">
    <property type="entry name" value="Ald_DH/histidinol_DH"/>
</dbReference>
<protein>
    <submittedName>
        <fullName evidence="5">NAD-dependent succinate-semialdehyde dehydrogenase</fullName>
    </submittedName>
</protein>
<dbReference type="RefSeq" id="WP_204130892.1">
    <property type="nucleotide sequence ID" value="NZ_JAFDVD010000008.1"/>
</dbReference>